<feature type="compositionally biased region" description="Low complexity" evidence="1">
    <location>
        <begin position="83"/>
        <end position="93"/>
    </location>
</feature>
<accession>A0A8R7TVI8</accession>
<feature type="region of interest" description="Disordered" evidence="1">
    <location>
        <begin position="69"/>
        <end position="95"/>
    </location>
</feature>
<reference evidence="2" key="3">
    <citation type="submission" date="2022-06" db="UniProtKB">
        <authorList>
            <consortium name="EnsemblPlants"/>
        </authorList>
    </citation>
    <scope>IDENTIFICATION</scope>
</reference>
<sequence>MRKEKSDARWTVILQKQKVKLDLLKTNVVAKKRNTDLAFLMRGDTATVDDEAKAWYMAERVLILNQMRAPAATPTTTPPPSTTPAAPTSAAPPELCHDGGCHTVAELCPTC</sequence>
<dbReference type="RefSeq" id="XP_048563726.1">
    <property type="nucleotide sequence ID" value="XM_048707769.1"/>
</dbReference>
<evidence type="ECO:0008006" key="4">
    <source>
        <dbReference type="Google" id="ProtNLM"/>
    </source>
</evidence>
<dbReference type="KEGG" id="tua:125544182"/>
<protein>
    <recommendedName>
        <fullName evidence="4">No apical meristem-associated C-terminal domain-containing protein</fullName>
    </recommendedName>
</protein>
<evidence type="ECO:0000256" key="1">
    <source>
        <dbReference type="SAM" id="MobiDB-lite"/>
    </source>
</evidence>
<dbReference type="EnsemblPlants" id="TuG1812G0300002676.01.T05">
    <property type="protein sequence ID" value="TuG1812G0300002676.01.T05.cds341188"/>
    <property type="gene ID" value="TuG1812G0300002676.01"/>
</dbReference>
<organism evidence="2 3">
    <name type="scientific">Triticum urartu</name>
    <name type="common">Red wild einkorn</name>
    <name type="synonym">Crithodium urartu</name>
    <dbReference type="NCBI Taxonomy" id="4572"/>
    <lineage>
        <taxon>Eukaryota</taxon>
        <taxon>Viridiplantae</taxon>
        <taxon>Streptophyta</taxon>
        <taxon>Embryophyta</taxon>
        <taxon>Tracheophyta</taxon>
        <taxon>Spermatophyta</taxon>
        <taxon>Magnoliopsida</taxon>
        <taxon>Liliopsida</taxon>
        <taxon>Poales</taxon>
        <taxon>Poaceae</taxon>
        <taxon>BOP clade</taxon>
        <taxon>Pooideae</taxon>
        <taxon>Triticodae</taxon>
        <taxon>Triticeae</taxon>
        <taxon>Triticinae</taxon>
        <taxon>Triticum</taxon>
    </lineage>
</organism>
<proteinExistence type="predicted"/>
<dbReference type="AlphaFoldDB" id="A0A8R7TVI8"/>
<evidence type="ECO:0000313" key="3">
    <source>
        <dbReference type="Proteomes" id="UP000015106"/>
    </source>
</evidence>
<dbReference type="Proteomes" id="UP000015106">
    <property type="component" value="Chromosome 3"/>
</dbReference>
<reference evidence="3" key="1">
    <citation type="journal article" date="2013" name="Nature">
        <title>Draft genome of the wheat A-genome progenitor Triticum urartu.</title>
        <authorList>
            <person name="Ling H.Q."/>
            <person name="Zhao S."/>
            <person name="Liu D."/>
            <person name="Wang J."/>
            <person name="Sun H."/>
            <person name="Zhang C."/>
            <person name="Fan H."/>
            <person name="Li D."/>
            <person name="Dong L."/>
            <person name="Tao Y."/>
            <person name="Gao C."/>
            <person name="Wu H."/>
            <person name="Li Y."/>
            <person name="Cui Y."/>
            <person name="Guo X."/>
            <person name="Zheng S."/>
            <person name="Wang B."/>
            <person name="Yu K."/>
            <person name="Liang Q."/>
            <person name="Yang W."/>
            <person name="Lou X."/>
            <person name="Chen J."/>
            <person name="Feng M."/>
            <person name="Jian J."/>
            <person name="Zhang X."/>
            <person name="Luo G."/>
            <person name="Jiang Y."/>
            <person name="Liu J."/>
            <person name="Wang Z."/>
            <person name="Sha Y."/>
            <person name="Zhang B."/>
            <person name="Wu H."/>
            <person name="Tang D."/>
            <person name="Shen Q."/>
            <person name="Xue P."/>
            <person name="Zou S."/>
            <person name="Wang X."/>
            <person name="Liu X."/>
            <person name="Wang F."/>
            <person name="Yang Y."/>
            <person name="An X."/>
            <person name="Dong Z."/>
            <person name="Zhang K."/>
            <person name="Zhang X."/>
            <person name="Luo M.C."/>
            <person name="Dvorak J."/>
            <person name="Tong Y."/>
            <person name="Wang J."/>
            <person name="Yang H."/>
            <person name="Li Z."/>
            <person name="Wang D."/>
            <person name="Zhang A."/>
            <person name="Wang J."/>
        </authorList>
    </citation>
    <scope>NUCLEOTIDE SEQUENCE</scope>
    <source>
        <strain evidence="3">cv. G1812</strain>
    </source>
</reference>
<dbReference type="GeneID" id="125544182"/>
<keyword evidence="3" id="KW-1185">Reference proteome</keyword>
<dbReference type="OrthoDB" id="10541842at2759"/>
<reference evidence="2" key="2">
    <citation type="submission" date="2018-03" db="EMBL/GenBank/DDBJ databases">
        <title>The Triticum urartu genome reveals the dynamic nature of wheat genome evolution.</title>
        <authorList>
            <person name="Ling H."/>
            <person name="Ma B."/>
            <person name="Shi X."/>
            <person name="Liu H."/>
            <person name="Dong L."/>
            <person name="Sun H."/>
            <person name="Cao Y."/>
            <person name="Gao Q."/>
            <person name="Zheng S."/>
            <person name="Li Y."/>
            <person name="Yu Y."/>
            <person name="Du H."/>
            <person name="Qi M."/>
            <person name="Li Y."/>
            <person name="Yu H."/>
            <person name="Cui Y."/>
            <person name="Wang N."/>
            <person name="Chen C."/>
            <person name="Wu H."/>
            <person name="Zhao Y."/>
            <person name="Zhang J."/>
            <person name="Li Y."/>
            <person name="Zhou W."/>
            <person name="Zhang B."/>
            <person name="Hu W."/>
            <person name="Eijk M."/>
            <person name="Tang J."/>
            <person name="Witsenboer H."/>
            <person name="Zhao S."/>
            <person name="Li Z."/>
            <person name="Zhang A."/>
            <person name="Wang D."/>
            <person name="Liang C."/>
        </authorList>
    </citation>
    <scope>NUCLEOTIDE SEQUENCE [LARGE SCALE GENOMIC DNA]</scope>
    <source>
        <strain evidence="2">cv. G1812</strain>
    </source>
</reference>
<name>A0A8R7TVI8_TRIUA</name>
<gene>
    <name evidence="2" type="primary">LOC125544182</name>
</gene>
<evidence type="ECO:0000313" key="2">
    <source>
        <dbReference type="EnsemblPlants" id="TuG1812G0300002676.01.T05.cds341188"/>
    </source>
</evidence>
<dbReference type="Gramene" id="TuG1812G0300002676.01.T05">
    <property type="protein sequence ID" value="TuG1812G0300002676.01.T05.cds341188"/>
    <property type="gene ID" value="TuG1812G0300002676.01"/>
</dbReference>